<dbReference type="AlphaFoldDB" id="E8R1Y1"/>
<dbReference type="Proteomes" id="UP000008631">
    <property type="component" value="Chromosome"/>
</dbReference>
<reference key="1">
    <citation type="submission" date="2010-11" db="EMBL/GenBank/DDBJ databases">
        <title>The complete sequence of chromosome of Isophaera pallida ATCC 43644.</title>
        <authorList>
            <consortium name="US DOE Joint Genome Institute (JGI-PGF)"/>
            <person name="Lucas S."/>
            <person name="Copeland A."/>
            <person name="Lapidus A."/>
            <person name="Bruce D."/>
            <person name="Goodwin L."/>
            <person name="Pitluck S."/>
            <person name="Kyrpides N."/>
            <person name="Mavromatis K."/>
            <person name="Pagani I."/>
            <person name="Ivanova N."/>
            <person name="Saunders E."/>
            <person name="Brettin T."/>
            <person name="Detter J.C."/>
            <person name="Han C."/>
            <person name="Tapia R."/>
            <person name="Land M."/>
            <person name="Hauser L."/>
            <person name="Markowitz V."/>
            <person name="Cheng J.-F."/>
            <person name="Hugenholtz P."/>
            <person name="Woyke T."/>
            <person name="Wu D."/>
            <person name="Eisen J.A."/>
        </authorList>
    </citation>
    <scope>NUCLEOTIDE SEQUENCE</scope>
    <source>
        <strain>ATCC 43644</strain>
    </source>
</reference>
<gene>
    <name evidence="1" type="ordered locus">Isop_1831</name>
</gene>
<dbReference type="InParanoid" id="E8R1Y1"/>
<proteinExistence type="predicted"/>
<dbReference type="HOGENOM" id="CLU_820770_0_0_0"/>
<dbReference type="RefSeq" id="WP_013564701.1">
    <property type="nucleotide sequence ID" value="NC_014962.1"/>
</dbReference>
<dbReference type="OrthoDB" id="285658at2"/>
<keyword evidence="2" id="KW-1185">Reference proteome</keyword>
<organism evidence="1 2">
    <name type="scientific">Isosphaera pallida (strain ATCC 43644 / DSM 9630 / IS1B)</name>
    <dbReference type="NCBI Taxonomy" id="575540"/>
    <lineage>
        <taxon>Bacteria</taxon>
        <taxon>Pseudomonadati</taxon>
        <taxon>Planctomycetota</taxon>
        <taxon>Planctomycetia</taxon>
        <taxon>Isosphaerales</taxon>
        <taxon>Isosphaeraceae</taxon>
        <taxon>Isosphaera</taxon>
    </lineage>
</organism>
<evidence type="ECO:0000313" key="2">
    <source>
        <dbReference type="Proteomes" id="UP000008631"/>
    </source>
</evidence>
<evidence type="ECO:0000313" key="1">
    <source>
        <dbReference type="EMBL" id="ADV62413.1"/>
    </source>
</evidence>
<accession>E8R1Y1</accession>
<dbReference type="EMBL" id="CP002353">
    <property type="protein sequence ID" value="ADV62413.1"/>
    <property type="molecule type" value="Genomic_DNA"/>
</dbReference>
<reference evidence="1 2" key="2">
    <citation type="journal article" date="2011" name="Stand. Genomic Sci.">
        <title>Complete genome sequence of Isosphaera pallida type strain (IS1B).</title>
        <authorList>
            <consortium name="US DOE Joint Genome Institute (JGI-PGF)"/>
            <person name="Goker M."/>
            <person name="Cleland D."/>
            <person name="Saunders E."/>
            <person name="Lapidus A."/>
            <person name="Nolan M."/>
            <person name="Lucas S."/>
            <person name="Hammon N."/>
            <person name="Deshpande S."/>
            <person name="Cheng J.F."/>
            <person name="Tapia R."/>
            <person name="Han C."/>
            <person name="Goodwin L."/>
            <person name="Pitluck S."/>
            <person name="Liolios K."/>
            <person name="Pagani I."/>
            <person name="Ivanova N."/>
            <person name="Mavromatis K."/>
            <person name="Pati A."/>
            <person name="Chen A."/>
            <person name="Palaniappan K."/>
            <person name="Land M."/>
            <person name="Hauser L."/>
            <person name="Chang Y.J."/>
            <person name="Jeffries C.D."/>
            <person name="Detter J.C."/>
            <person name="Beck B."/>
            <person name="Woyke T."/>
            <person name="Bristow J."/>
            <person name="Eisen J.A."/>
            <person name="Markowitz V."/>
            <person name="Hugenholtz P."/>
            <person name="Kyrpides N.C."/>
            <person name="Klenk H.P."/>
        </authorList>
    </citation>
    <scope>NUCLEOTIDE SEQUENCE [LARGE SCALE GENOMIC DNA]</scope>
    <source>
        <strain evidence="2">ATCC 43644 / DSM 9630 / IS1B</strain>
    </source>
</reference>
<dbReference type="STRING" id="575540.Isop_1831"/>
<dbReference type="eggNOG" id="COG1203">
    <property type="taxonomic scope" value="Bacteria"/>
</dbReference>
<dbReference type="KEGG" id="ipa:Isop_1831"/>
<name>E8R1Y1_ISOPI</name>
<protein>
    <submittedName>
        <fullName evidence="1">Uncharacterized protein</fullName>
    </submittedName>
</protein>
<sequence>MNLTSSTSPDEGLVLPGLDGTNPLGFLAALGLFATLDGFKIQSHVQMGWTECHNTWVPRLRFGDGLHVTQDVILDHLTQVLSKDRAKHPANLYAELQDLDNGLLRLFFIKVIDNSSRKSRFEVDFLSAIASDVVAKDAVSQFQTTRRDYHLGNIDSILTKTTRSHLERAIFSPWDYGDSLENQSLHLDPTEDRRHAYQWNKPSGDPSRKYSGGMLGANRLAIEAFKLLTSFPAKSKLRTLGFQGDRTHNTFWSWPIWKPPIFLEMVKTLLGLKELQEEKINRSSKERLNQYGVVAVYRTQRILVEKTPNFTPPSRVA</sequence>